<evidence type="ECO:0000313" key="2">
    <source>
        <dbReference type="Proteomes" id="UP000309016"/>
    </source>
</evidence>
<dbReference type="KEGG" id="afla:FHG64_02590"/>
<dbReference type="RefSeq" id="WP_139064942.1">
    <property type="nucleotide sequence ID" value="NZ_CP040812.1"/>
</dbReference>
<gene>
    <name evidence="1" type="ORF">FHG64_02590</name>
</gene>
<keyword evidence="2" id="KW-1185">Reference proteome</keyword>
<protein>
    <submittedName>
        <fullName evidence="1">Uncharacterized protein</fullName>
    </submittedName>
</protein>
<dbReference type="EMBL" id="CP040812">
    <property type="protein sequence ID" value="QCY68367.1"/>
    <property type="molecule type" value="Genomic_DNA"/>
</dbReference>
<reference evidence="1 2" key="1">
    <citation type="submission" date="2019-06" db="EMBL/GenBank/DDBJ databases">
        <title>Complete genome sequence of Antarcticibacterium flavum KCTC 52984T from an Antarctic marine sediment.</title>
        <authorList>
            <person name="Lee Y.M."/>
            <person name="Shin S.C."/>
        </authorList>
    </citation>
    <scope>NUCLEOTIDE SEQUENCE [LARGE SCALE GENOMIC DNA]</scope>
    <source>
        <strain evidence="1 2">KCTC 52984</strain>
    </source>
</reference>
<sequence length="135" mass="15169">MKTTKTTLNCDKCGKFYSKDNLLPLCTSCMSKLCENCCKPHNIPEHLLDSVEHFCSKDCIEEFDAIGEVEEAGKKLITEVVKLHETTNRIYGKANPIYNRSDNPISYVSDPKTKAPCYFLDFGLGVKVVVNLTLL</sequence>
<dbReference type="AlphaFoldDB" id="A0A5B7WZE1"/>
<proteinExistence type="predicted"/>
<evidence type="ECO:0000313" key="1">
    <source>
        <dbReference type="EMBL" id="QCY68367.1"/>
    </source>
</evidence>
<accession>A0A5B7WZE1</accession>
<dbReference type="Proteomes" id="UP000309016">
    <property type="component" value="Chromosome"/>
</dbReference>
<name>A0A5B7WZE1_9FLAO</name>
<organism evidence="1 2">
    <name type="scientific">Antarcticibacterium flavum</name>
    <dbReference type="NCBI Taxonomy" id="2058175"/>
    <lineage>
        <taxon>Bacteria</taxon>
        <taxon>Pseudomonadati</taxon>
        <taxon>Bacteroidota</taxon>
        <taxon>Flavobacteriia</taxon>
        <taxon>Flavobacteriales</taxon>
        <taxon>Flavobacteriaceae</taxon>
        <taxon>Antarcticibacterium</taxon>
    </lineage>
</organism>